<keyword evidence="4 6" id="KW-0732">Signal</keyword>
<dbReference type="GO" id="GO:0030975">
    <property type="term" value="F:thiamine binding"/>
    <property type="evidence" value="ECO:0007669"/>
    <property type="project" value="InterPro"/>
</dbReference>
<dbReference type="Pfam" id="PF13531">
    <property type="entry name" value="SBP_bac_11"/>
    <property type="match status" value="1"/>
</dbReference>
<reference evidence="7" key="1">
    <citation type="submission" date="2022-07" db="EMBL/GenBank/DDBJ databases">
        <title>Alkalimarinus sp. nov., isolated from gut of a Alitta virens.</title>
        <authorList>
            <person name="Yang A.I."/>
            <person name="Shin N.-R."/>
        </authorList>
    </citation>
    <scope>NUCLEOTIDE SEQUENCE</scope>
    <source>
        <strain evidence="7">FA028</strain>
    </source>
</reference>
<gene>
    <name evidence="7" type="primary">thiB</name>
    <name evidence="7" type="ORF">NNL22_18105</name>
</gene>
<evidence type="ECO:0000256" key="5">
    <source>
        <dbReference type="ARBA" id="ARBA00022764"/>
    </source>
</evidence>
<proteinExistence type="inferred from homology"/>
<accession>A0A9E8HHS5</accession>
<sequence length="325" mass="36335">MKKTLFATAVFFLSASVSAADLKVLTYDSFVSEWGPGPKLEEAFEQQCQCDIEFIAVEDGVSILNRLRIEKSTTKADIILGIDDALIEVARGEGLVQPHDIAVNGLKQELNWDDADFIPFDYGYFSFVYDSQKVTTPATSLKALIESDASVIYQDPRTSTVGQGLMLWVKRVYGDQSNTVWEQLSQQTVTVTKGWWEAYSMFLKGDADYVLSYNTSPAYHVVTENKSQYKAAKFSEGHVAQIEVAAITKASKNAPLAKRFLAFLISPEAQTIIATNNWMLPVVDGLTLPPVFSELITPKRIGFTPKEVAENREFWVREWRSAATR</sequence>
<evidence type="ECO:0000256" key="6">
    <source>
        <dbReference type="SAM" id="SignalP"/>
    </source>
</evidence>
<evidence type="ECO:0000313" key="7">
    <source>
        <dbReference type="EMBL" id="UZW74910.1"/>
    </source>
</evidence>
<dbReference type="PANTHER" id="PTHR30006">
    <property type="entry name" value="THIAMINE-BINDING PERIPLASMIC PROTEIN-RELATED"/>
    <property type="match status" value="1"/>
</dbReference>
<keyword evidence="3" id="KW-0813">Transport</keyword>
<dbReference type="GO" id="GO:0015888">
    <property type="term" value="P:thiamine transport"/>
    <property type="evidence" value="ECO:0007669"/>
    <property type="project" value="InterPro"/>
</dbReference>
<dbReference type="PANTHER" id="PTHR30006:SF3">
    <property type="entry name" value="THIAMINE-BINDING PERIPLASMIC PROTEIN"/>
    <property type="match status" value="1"/>
</dbReference>
<protein>
    <submittedName>
        <fullName evidence="7">Thiamine ABC transporter substrate binding subunit</fullName>
    </submittedName>
</protein>
<evidence type="ECO:0000256" key="2">
    <source>
        <dbReference type="ARBA" id="ARBA00008520"/>
    </source>
</evidence>
<feature type="signal peptide" evidence="6">
    <location>
        <begin position="1"/>
        <end position="19"/>
    </location>
</feature>
<keyword evidence="8" id="KW-1185">Reference proteome</keyword>
<organism evidence="7 8">
    <name type="scientific">Alkalimarinus sediminis</name>
    <dbReference type="NCBI Taxonomy" id="1632866"/>
    <lineage>
        <taxon>Bacteria</taxon>
        <taxon>Pseudomonadati</taxon>
        <taxon>Pseudomonadota</taxon>
        <taxon>Gammaproteobacteria</taxon>
        <taxon>Alteromonadales</taxon>
        <taxon>Alteromonadaceae</taxon>
        <taxon>Alkalimarinus</taxon>
    </lineage>
</organism>
<dbReference type="GO" id="GO:0030976">
    <property type="term" value="F:thiamine pyrophosphate binding"/>
    <property type="evidence" value="ECO:0007669"/>
    <property type="project" value="TreeGrafter"/>
</dbReference>
<evidence type="ECO:0000256" key="1">
    <source>
        <dbReference type="ARBA" id="ARBA00004418"/>
    </source>
</evidence>
<dbReference type="InterPro" id="IPR005948">
    <property type="entry name" value="ThiB-like"/>
</dbReference>
<feature type="chain" id="PRO_5039218161" evidence="6">
    <location>
        <begin position="20"/>
        <end position="325"/>
    </location>
</feature>
<evidence type="ECO:0000256" key="4">
    <source>
        <dbReference type="ARBA" id="ARBA00022729"/>
    </source>
</evidence>
<comment type="similarity">
    <text evidence="2">Belongs to the bacterial solute-binding protein 1 family.</text>
</comment>
<dbReference type="Gene3D" id="3.40.190.10">
    <property type="entry name" value="Periplasmic binding protein-like II"/>
    <property type="match status" value="2"/>
</dbReference>
<dbReference type="GO" id="GO:0030288">
    <property type="term" value="C:outer membrane-bounded periplasmic space"/>
    <property type="evidence" value="ECO:0007669"/>
    <property type="project" value="InterPro"/>
</dbReference>
<evidence type="ECO:0000313" key="8">
    <source>
        <dbReference type="Proteomes" id="UP001164472"/>
    </source>
</evidence>
<dbReference type="NCBIfam" id="TIGR01276">
    <property type="entry name" value="thiB"/>
    <property type="match status" value="1"/>
</dbReference>
<dbReference type="KEGG" id="asem:NNL22_18105"/>
<dbReference type="InterPro" id="IPR005967">
    <property type="entry name" value="ThiB"/>
</dbReference>
<dbReference type="SUPFAM" id="SSF53850">
    <property type="entry name" value="Periplasmic binding protein-like II"/>
    <property type="match status" value="1"/>
</dbReference>
<keyword evidence="5" id="KW-0574">Periplasm</keyword>
<dbReference type="AlphaFoldDB" id="A0A9E8HHS5"/>
<dbReference type="EMBL" id="CP101527">
    <property type="protein sequence ID" value="UZW74910.1"/>
    <property type="molecule type" value="Genomic_DNA"/>
</dbReference>
<comment type="subcellular location">
    <subcellularLocation>
        <location evidence="1">Periplasm</location>
    </subcellularLocation>
</comment>
<dbReference type="NCBIfam" id="TIGR01254">
    <property type="entry name" value="sfuA"/>
    <property type="match status" value="1"/>
</dbReference>
<dbReference type="CDD" id="cd13545">
    <property type="entry name" value="PBP2_TbpA"/>
    <property type="match status" value="1"/>
</dbReference>
<name>A0A9E8HHS5_9ALTE</name>
<dbReference type="RefSeq" id="WP_251810337.1">
    <property type="nucleotide sequence ID" value="NZ_CP101527.1"/>
</dbReference>
<evidence type="ECO:0000256" key="3">
    <source>
        <dbReference type="ARBA" id="ARBA00022448"/>
    </source>
</evidence>
<dbReference type="Proteomes" id="UP001164472">
    <property type="component" value="Chromosome"/>
</dbReference>